<dbReference type="AlphaFoldDB" id="A0A1M6AIM3"/>
<dbReference type="STRING" id="415425.SAMN05444363_0235"/>
<dbReference type="EMBL" id="FQZI01000001">
    <property type="protein sequence ID" value="SHI36325.1"/>
    <property type="molecule type" value="Genomic_DNA"/>
</dbReference>
<evidence type="ECO:0000313" key="1">
    <source>
        <dbReference type="EMBL" id="SHI36325.1"/>
    </source>
</evidence>
<sequence>MTNTIFFKGLAVAFMALFIVSCDKDYNSIGSDIVGNENFLFEKYTGPLSIKSSNQITGPVQTNGLYIHQLGVIDNSLFGGPNEVTKNHFATQLALSDFEPEIHSGVQVDSVVLTVPYFSTKLSTDSNGWGKYDLDSIYTSNTVDQEFDAIKLKVYRNGYTLNSYDPNEDFATAKKYYSDDNSKFSSNIVDNVLNNDPDVKQNDQFVPDKKEYVRFKVDGDLNMMPKTNENVQSRSNPRMRLKLDKNYFKTAILDAARDETNLGTKQFFTNNSNFRSYFKGLYFQVEQIGANYTSMMLDFAKGNVTIYYKQHKTDNDTSANPELEMKELVLNMSGQMVNLFENNVSIPSGDSRIYLKGGQGSMAFIELFSGTELQQLRDKKVLINDASLYFTVDSSLGNPNRIYLFDANNDKVLYDYSIDPTSVSTNPKINKFIFGGILYKDDQGVKKYRIRITDHIRRVLASSDYDKENVRLGLVVTESINNVSNLALKNKFTLPALPSGFVKEFDKIPSGSVVSPNGVVLFGTDSSLDPDKKVKFEIYYTKPN</sequence>
<organism evidence="1 2">
    <name type="scientific">Flavobacterium terrae</name>
    <dbReference type="NCBI Taxonomy" id="415425"/>
    <lineage>
        <taxon>Bacteria</taxon>
        <taxon>Pseudomonadati</taxon>
        <taxon>Bacteroidota</taxon>
        <taxon>Flavobacteriia</taxon>
        <taxon>Flavobacteriales</taxon>
        <taxon>Flavobacteriaceae</taxon>
        <taxon>Flavobacterium</taxon>
    </lineage>
</organism>
<name>A0A1M6AIM3_9FLAO</name>
<keyword evidence="2" id="KW-1185">Reference proteome</keyword>
<dbReference type="InterPro" id="IPR025366">
    <property type="entry name" value="DUF4270"/>
</dbReference>
<dbReference type="Proteomes" id="UP000184488">
    <property type="component" value="Unassembled WGS sequence"/>
</dbReference>
<gene>
    <name evidence="1" type="ORF">SAMN05444363_0235</name>
</gene>
<evidence type="ECO:0000313" key="2">
    <source>
        <dbReference type="Proteomes" id="UP000184488"/>
    </source>
</evidence>
<proteinExistence type="predicted"/>
<accession>A0A1M6AIM3</accession>
<dbReference type="Pfam" id="PF14092">
    <property type="entry name" value="DUF4270"/>
    <property type="match status" value="1"/>
</dbReference>
<reference evidence="2" key="1">
    <citation type="submission" date="2016-11" db="EMBL/GenBank/DDBJ databases">
        <authorList>
            <person name="Varghese N."/>
            <person name="Submissions S."/>
        </authorList>
    </citation>
    <scope>NUCLEOTIDE SEQUENCE [LARGE SCALE GENOMIC DNA]</scope>
    <source>
        <strain evidence="2">DSM 18829</strain>
    </source>
</reference>
<evidence type="ECO:0008006" key="3">
    <source>
        <dbReference type="Google" id="ProtNLM"/>
    </source>
</evidence>
<protein>
    <recommendedName>
        <fullName evidence="3">DUF4270 domain-containing protein</fullName>
    </recommendedName>
</protein>